<dbReference type="EMBL" id="AUZX01011318">
    <property type="protein sequence ID" value="EQD43854.1"/>
    <property type="molecule type" value="Genomic_DNA"/>
</dbReference>
<dbReference type="GO" id="GO:0009055">
    <property type="term" value="F:electron transfer activity"/>
    <property type="evidence" value="ECO:0007669"/>
    <property type="project" value="InterPro"/>
</dbReference>
<reference evidence="8" key="1">
    <citation type="submission" date="2013-08" db="EMBL/GenBank/DDBJ databases">
        <authorList>
            <person name="Mendez C."/>
            <person name="Richter M."/>
            <person name="Ferrer M."/>
            <person name="Sanchez J."/>
        </authorList>
    </citation>
    <scope>NUCLEOTIDE SEQUENCE</scope>
</reference>
<keyword evidence="4 6" id="KW-1133">Transmembrane helix</keyword>
<gene>
    <name evidence="8" type="ORF">B1A_15426</name>
</gene>
<comment type="subcellular location">
    <subcellularLocation>
        <location evidence="1">Cell membrane</location>
        <topology evidence="1">Multi-pass membrane protein</topology>
    </subcellularLocation>
</comment>
<protein>
    <submittedName>
        <fullName evidence="8">Cytochrome B561</fullName>
    </submittedName>
</protein>
<dbReference type="InterPro" id="IPR016174">
    <property type="entry name" value="Di-haem_cyt_TM"/>
</dbReference>
<dbReference type="InterPro" id="IPR011577">
    <property type="entry name" value="Cyt_b561_bac/Ni-Hgenase"/>
</dbReference>
<accession>T1ASY0</accession>
<evidence type="ECO:0000313" key="8">
    <source>
        <dbReference type="EMBL" id="EQD43854.1"/>
    </source>
</evidence>
<sequence>MPAERAPSVKVRVWDLPTRLSHWTLVVLFGVCWWTADHDHWQWHRLAGYGVLCAVWFRLAWGFCGGQTARFGDFVRGPGATFRYVRKLFRRGSDASPSPLGHNPLGALSILAMLGLLLAQTTFGLFAVNGDGIASGPLSRWVSYRTGRLFARLHAVNFDLLLLM</sequence>
<dbReference type="Pfam" id="PF01292">
    <property type="entry name" value="Ni_hydr_CYTB"/>
    <property type="match status" value="1"/>
</dbReference>
<evidence type="ECO:0000256" key="3">
    <source>
        <dbReference type="ARBA" id="ARBA00022692"/>
    </source>
</evidence>
<feature type="transmembrane region" description="Helical" evidence="6">
    <location>
        <begin position="20"/>
        <end position="36"/>
    </location>
</feature>
<organism evidence="8">
    <name type="scientific">mine drainage metagenome</name>
    <dbReference type="NCBI Taxonomy" id="410659"/>
    <lineage>
        <taxon>unclassified sequences</taxon>
        <taxon>metagenomes</taxon>
        <taxon>ecological metagenomes</taxon>
    </lineage>
</organism>
<feature type="transmembrane region" description="Helical" evidence="6">
    <location>
        <begin position="43"/>
        <end position="61"/>
    </location>
</feature>
<feature type="domain" description="Cytochrome b561 bacterial/Ni-hydrogenase" evidence="7">
    <location>
        <begin position="13"/>
        <end position="162"/>
    </location>
</feature>
<keyword evidence="5 6" id="KW-0472">Membrane</keyword>
<dbReference type="PANTHER" id="PTHR30485:SF2">
    <property type="entry name" value="BLL0597 PROTEIN"/>
    <property type="match status" value="1"/>
</dbReference>
<reference evidence="8" key="2">
    <citation type="journal article" date="2014" name="ISME J.">
        <title>Microbial stratification in low pH oxic and suboxic macroscopic growths along an acid mine drainage.</title>
        <authorList>
            <person name="Mendez-Garcia C."/>
            <person name="Mesa V."/>
            <person name="Sprenger R.R."/>
            <person name="Richter M."/>
            <person name="Diez M.S."/>
            <person name="Solano J."/>
            <person name="Bargiela R."/>
            <person name="Golyshina O.V."/>
            <person name="Manteca A."/>
            <person name="Ramos J.L."/>
            <person name="Gallego J.R."/>
            <person name="Llorente I."/>
            <person name="Martins Dos Santos V.A."/>
            <person name="Jensen O.N."/>
            <person name="Pelaez A.I."/>
            <person name="Sanchez J."/>
            <person name="Ferrer M."/>
        </authorList>
    </citation>
    <scope>NUCLEOTIDE SEQUENCE</scope>
</reference>
<dbReference type="Gene3D" id="1.20.950.20">
    <property type="entry name" value="Transmembrane di-heme cytochromes, Chain C"/>
    <property type="match status" value="1"/>
</dbReference>
<dbReference type="InterPro" id="IPR051542">
    <property type="entry name" value="Hydrogenase_cytochrome"/>
</dbReference>
<dbReference type="SUPFAM" id="SSF81342">
    <property type="entry name" value="Transmembrane di-heme cytochromes"/>
    <property type="match status" value="1"/>
</dbReference>
<dbReference type="GO" id="GO:0005886">
    <property type="term" value="C:plasma membrane"/>
    <property type="evidence" value="ECO:0007669"/>
    <property type="project" value="UniProtKB-SubCell"/>
</dbReference>
<evidence type="ECO:0000256" key="5">
    <source>
        <dbReference type="ARBA" id="ARBA00023136"/>
    </source>
</evidence>
<dbReference type="PANTHER" id="PTHR30485">
    <property type="entry name" value="NI/FE-HYDROGENASE 1 B-TYPE CYTOCHROME SUBUNIT"/>
    <property type="match status" value="1"/>
</dbReference>
<name>T1ASY0_9ZZZZ</name>
<evidence type="ECO:0000256" key="1">
    <source>
        <dbReference type="ARBA" id="ARBA00004651"/>
    </source>
</evidence>
<evidence type="ECO:0000256" key="4">
    <source>
        <dbReference type="ARBA" id="ARBA00022989"/>
    </source>
</evidence>
<dbReference type="GO" id="GO:0020037">
    <property type="term" value="F:heme binding"/>
    <property type="evidence" value="ECO:0007669"/>
    <property type="project" value="TreeGrafter"/>
</dbReference>
<evidence type="ECO:0000259" key="7">
    <source>
        <dbReference type="Pfam" id="PF01292"/>
    </source>
</evidence>
<dbReference type="GO" id="GO:0022904">
    <property type="term" value="P:respiratory electron transport chain"/>
    <property type="evidence" value="ECO:0007669"/>
    <property type="project" value="InterPro"/>
</dbReference>
<evidence type="ECO:0000256" key="6">
    <source>
        <dbReference type="SAM" id="Phobius"/>
    </source>
</evidence>
<dbReference type="AlphaFoldDB" id="T1ASY0"/>
<comment type="caution">
    <text evidence="8">The sequence shown here is derived from an EMBL/GenBank/DDBJ whole genome shotgun (WGS) entry which is preliminary data.</text>
</comment>
<keyword evidence="2" id="KW-1003">Cell membrane</keyword>
<evidence type="ECO:0000256" key="2">
    <source>
        <dbReference type="ARBA" id="ARBA00022475"/>
    </source>
</evidence>
<feature type="transmembrane region" description="Helical" evidence="6">
    <location>
        <begin position="105"/>
        <end position="128"/>
    </location>
</feature>
<proteinExistence type="predicted"/>
<feature type="non-terminal residue" evidence="8">
    <location>
        <position position="164"/>
    </location>
</feature>
<keyword evidence="3 6" id="KW-0812">Transmembrane</keyword>